<evidence type="ECO:0000256" key="3">
    <source>
        <dbReference type="SAM" id="MobiDB-lite"/>
    </source>
</evidence>
<evidence type="ECO:0000256" key="2">
    <source>
        <dbReference type="SAM" id="Coils"/>
    </source>
</evidence>
<dbReference type="GO" id="GO:0000981">
    <property type="term" value="F:DNA-binding transcription factor activity, RNA polymerase II-specific"/>
    <property type="evidence" value="ECO:0007669"/>
    <property type="project" value="TreeGrafter"/>
</dbReference>
<dbReference type="GO" id="GO:0030512">
    <property type="term" value="P:negative regulation of transforming growth factor beta receptor signaling pathway"/>
    <property type="evidence" value="ECO:0007669"/>
    <property type="project" value="TreeGrafter"/>
</dbReference>
<feature type="coiled-coil region" evidence="2">
    <location>
        <begin position="620"/>
        <end position="740"/>
    </location>
</feature>
<dbReference type="Pfam" id="PF02437">
    <property type="entry name" value="Ski_Sno_DHD"/>
    <property type="match status" value="1"/>
</dbReference>
<dbReference type="GO" id="GO:0005667">
    <property type="term" value="C:transcription regulator complex"/>
    <property type="evidence" value="ECO:0007669"/>
    <property type="project" value="TreeGrafter"/>
</dbReference>
<evidence type="ECO:0000256" key="1">
    <source>
        <dbReference type="ARBA" id="ARBA00009513"/>
    </source>
</evidence>
<dbReference type="FunFam" id="3.10.260.20:FF:000002">
    <property type="entry name" value="SKI-like oncogene a"/>
    <property type="match status" value="1"/>
</dbReference>
<feature type="region of interest" description="Disordered" evidence="3">
    <location>
        <begin position="526"/>
        <end position="583"/>
    </location>
</feature>
<dbReference type="SUPFAM" id="SSF46955">
    <property type="entry name" value="Putative DNA-binding domain"/>
    <property type="match status" value="1"/>
</dbReference>
<dbReference type="Pfam" id="PF08782">
    <property type="entry name" value="c-SKI_SMAD_bind"/>
    <property type="match status" value="1"/>
</dbReference>
<dbReference type="InterPro" id="IPR003380">
    <property type="entry name" value="SKI/SNO/DAC"/>
</dbReference>
<dbReference type="KEGG" id="nss:113411352"/>
<dbReference type="GO" id="GO:0000122">
    <property type="term" value="P:negative regulation of transcription by RNA polymerase II"/>
    <property type="evidence" value="ECO:0007669"/>
    <property type="project" value="TreeGrafter"/>
</dbReference>
<dbReference type="GO" id="GO:0046332">
    <property type="term" value="F:SMAD binding"/>
    <property type="evidence" value="ECO:0007669"/>
    <property type="project" value="InterPro"/>
</dbReference>
<feature type="compositionally biased region" description="Low complexity" evidence="3">
    <location>
        <begin position="566"/>
        <end position="575"/>
    </location>
</feature>
<dbReference type="AlphaFoldDB" id="A0A6J1U0G4"/>
<dbReference type="SMART" id="SM01046">
    <property type="entry name" value="c-SKI_SMAD_bind"/>
    <property type="match status" value="1"/>
</dbReference>
<dbReference type="CTD" id="6498"/>
<protein>
    <submittedName>
        <fullName evidence="6">Ski-like protein isoform X1</fullName>
    </submittedName>
</protein>
<reference evidence="6" key="1">
    <citation type="submission" date="2025-08" db="UniProtKB">
        <authorList>
            <consortium name="RefSeq"/>
        </authorList>
    </citation>
    <scope>IDENTIFICATION</scope>
</reference>
<keyword evidence="2" id="KW-0175">Coiled coil</keyword>
<accession>A0A6J1U0G4</accession>
<dbReference type="InterPro" id="IPR014890">
    <property type="entry name" value="c-SKI_SMAD4-bd_dom"/>
</dbReference>
<evidence type="ECO:0000313" key="5">
    <source>
        <dbReference type="Proteomes" id="UP000504612"/>
    </source>
</evidence>
<dbReference type="PANTHER" id="PTHR10005">
    <property type="entry name" value="SKI ONCOGENE-RELATED"/>
    <property type="match status" value="1"/>
</dbReference>
<dbReference type="GO" id="GO:0005737">
    <property type="term" value="C:cytoplasm"/>
    <property type="evidence" value="ECO:0007669"/>
    <property type="project" value="TreeGrafter"/>
</dbReference>
<gene>
    <name evidence="6" type="primary">SKIL</name>
</gene>
<dbReference type="GeneID" id="113411352"/>
<feature type="domain" description="c-SKI SMAD4-binding" evidence="4">
    <location>
        <begin position="316"/>
        <end position="411"/>
    </location>
</feature>
<dbReference type="GO" id="GO:0030514">
    <property type="term" value="P:negative regulation of BMP signaling pathway"/>
    <property type="evidence" value="ECO:0007669"/>
    <property type="project" value="TreeGrafter"/>
</dbReference>
<evidence type="ECO:0000313" key="6">
    <source>
        <dbReference type="RefSeq" id="XP_026522143.1"/>
    </source>
</evidence>
<dbReference type="RefSeq" id="XP_026522143.1">
    <property type="nucleotide sequence ID" value="XM_026666358.1"/>
</dbReference>
<name>A0A6J1U0G4_9SAUR</name>
<keyword evidence="5" id="KW-1185">Reference proteome</keyword>
<dbReference type="InterPro" id="IPR010919">
    <property type="entry name" value="SAND-like_dom_sf"/>
</dbReference>
<dbReference type="FunFam" id="3.10.390.10:FF:000002">
    <property type="entry name" value="Putative ski oncogene"/>
    <property type="match status" value="1"/>
</dbReference>
<dbReference type="Gene3D" id="3.10.260.20">
    <property type="entry name" value="Ski"/>
    <property type="match status" value="1"/>
</dbReference>
<dbReference type="InterPro" id="IPR009061">
    <property type="entry name" value="DNA-bd_dom_put_sf"/>
</dbReference>
<dbReference type="GO" id="GO:0005634">
    <property type="term" value="C:nucleus"/>
    <property type="evidence" value="ECO:0007669"/>
    <property type="project" value="TreeGrafter"/>
</dbReference>
<dbReference type="SUPFAM" id="SSF63763">
    <property type="entry name" value="SAND domain-like"/>
    <property type="match status" value="1"/>
</dbReference>
<dbReference type="Proteomes" id="UP000504612">
    <property type="component" value="Unplaced"/>
</dbReference>
<evidence type="ECO:0000259" key="4">
    <source>
        <dbReference type="SMART" id="SM01046"/>
    </source>
</evidence>
<dbReference type="CDD" id="cd21084">
    <property type="entry name" value="DHD_Sno"/>
    <property type="match status" value="1"/>
</dbReference>
<dbReference type="InterPro" id="IPR023216">
    <property type="entry name" value="Tscrpt_reg_SKI_SnoN"/>
</dbReference>
<dbReference type="Gene3D" id="3.10.390.10">
    <property type="entry name" value="SAND domain-like"/>
    <property type="match status" value="1"/>
</dbReference>
<dbReference type="PANTHER" id="PTHR10005:SF3">
    <property type="entry name" value="SKI-LIKE PROTEIN"/>
    <property type="match status" value="1"/>
</dbReference>
<sequence>MGQGQRRSFLAFLRGWAGCYIWGGGVMRGATATHTHTHTSLRGGVAFPSFRQSYSAMEAPQKKIILGHQSKGTAAQDGSPPSKKVMTEIYLKDKIHTMINKLPVIKKEHLDECEENPIDDREEDAKPNVAAASEPLNLNPGLKHTLAQFHLSSQSSLGGPAAFSARHSQENISSVFVPLPSPQILPGPLLVPSDNSTELTQTLLEGESISCFKVGGEKRLCLPQVLNSVLRDYSLQQINTVCDELYIYCSRCSSDQLHILKVLGILPFNAPSCGLITLTDAQRLCNALLRPRTFPQNGSLLHAKSSVAQLKETGSAFEVEHECLGKCQGLFVPQFYLQPDSPCIQCSECYGMFSPQTFVMHSHRSPDKRTCHWGFESAKWHCYLHINQKYLGTSEERNVKQLLKQMKEKFSTKNQKIPQSKADSHYNVEFQQWYPVIKQETDSTDQPRSFIHPSYFFYMCDKMVAPNVSLSTSMPQCKETTKTIEKIPEVYKSFPGQSLKQQHGSKRKKSIFYQNIPLEGQEKVDLKPRSGTCTSIDQPIPIKPANRRKTEQVSSRETTEDEMEISSDAQSSSQALANGIRSDDDKGKMMEEVMKTYIKQQERLHTILQKKQHLQMEVEMLSSSKAMKELTEEQQNLQKELESLQTEHAQRMQEFYVEQRDLEKKLEQVIKQKCTCDSSLEKDKEAEYAAQLAELRQRLDHAEADRQELQDELRQEREARQKLEKMIKELKLQIQKSSKNGKGK</sequence>
<comment type="similarity">
    <text evidence="1">Belongs to the SKI family.</text>
</comment>
<organism evidence="5 6">
    <name type="scientific">Notechis scutatus</name>
    <name type="common">mainland tiger snake</name>
    <dbReference type="NCBI Taxonomy" id="8663"/>
    <lineage>
        <taxon>Eukaryota</taxon>
        <taxon>Metazoa</taxon>
        <taxon>Chordata</taxon>
        <taxon>Craniata</taxon>
        <taxon>Vertebrata</taxon>
        <taxon>Euteleostomi</taxon>
        <taxon>Lepidosauria</taxon>
        <taxon>Squamata</taxon>
        <taxon>Bifurcata</taxon>
        <taxon>Unidentata</taxon>
        <taxon>Episquamata</taxon>
        <taxon>Toxicofera</taxon>
        <taxon>Serpentes</taxon>
        <taxon>Colubroidea</taxon>
        <taxon>Elapidae</taxon>
        <taxon>Hydrophiinae</taxon>
        <taxon>Notechis</taxon>
    </lineage>
</organism>
<proteinExistence type="inferred from homology"/>
<dbReference type="InterPro" id="IPR037000">
    <property type="entry name" value="Ski_DNA-bd_sf"/>
</dbReference>
<dbReference type="GO" id="GO:0000978">
    <property type="term" value="F:RNA polymerase II cis-regulatory region sequence-specific DNA binding"/>
    <property type="evidence" value="ECO:0007669"/>
    <property type="project" value="TreeGrafter"/>
</dbReference>